<dbReference type="AlphaFoldDB" id="A0A6J1WWI8"/>
<dbReference type="SUPFAM" id="SSF81296">
    <property type="entry name" value="E set domains"/>
    <property type="match status" value="1"/>
</dbReference>
<dbReference type="PANTHER" id="PTHR11306:SF68">
    <property type="entry name" value="NPC INTRACELLULAR CHOLESTEROL TRANSPORTER 2"/>
    <property type="match status" value="1"/>
</dbReference>
<dbReference type="Pfam" id="PF02221">
    <property type="entry name" value="E1_DerP2_DerF2"/>
    <property type="match status" value="1"/>
</dbReference>
<feature type="signal peptide" evidence="4">
    <location>
        <begin position="1"/>
        <end position="20"/>
    </location>
</feature>
<sequence length="156" mass="17132">MISFKQVVFLCSAVLALATATNVEQCPDRSIEGLSESVQLSPCKRSPCLLRKGTNQHITVHFTPDQDISVVKNHVTAEVFGVPLPFVGVDGNSICDKITTEDGEKASCPLKAGTKYIYKDSFPVLNFYPSISVKVHWALTEGKNELMCFEIPVKIN</sequence>
<dbReference type="GO" id="GO:0032934">
    <property type="term" value="F:sterol binding"/>
    <property type="evidence" value="ECO:0007669"/>
    <property type="project" value="InterPro"/>
</dbReference>
<comment type="similarity">
    <text evidence="2">Belongs to the NPC2 family.</text>
</comment>
<dbReference type="GO" id="GO:0015918">
    <property type="term" value="P:sterol transport"/>
    <property type="evidence" value="ECO:0007669"/>
    <property type="project" value="InterPro"/>
</dbReference>
<dbReference type="InterPro" id="IPR014756">
    <property type="entry name" value="Ig_E-set"/>
</dbReference>
<accession>A0A6J1WWI8</accession>
<dbReference type="SMART" id="SM00737">
    <property type="entry name" value="ML"/>
    <property type="match status" value="1"/>
</dbReference>
<dbReference type="Proteomes" id="UP001652740">
    <property type="component" value="Unplaced"/>
</dbReference>
<protein>
    <submittedName>
        <fullName evidence="7">NPC intracellular cholesterol transporter 2</fullName>
    </submittedName>
</protein>
<evidence type="ECO:0000256" key="1">
    <source>
        <dbReference type="ARBA" id="ARBA00004613"/>
    </source>
</evidence>
<evidence type="ECO:0000256" key="4">
    <source>
        <dbReference type="SAM" id="SignalP"/>
    </source>
</evidence>
<evidence type="ECO:0000313" key="6">
    <source>
        <dbReference type="Proteomes" id="UP001652740"/>
    </source>
</evidence>
<name>A0A6J1WWI8_GALME</name>
<dbReference type="RefSeq" id="XP_026760718.2">
    <property type="nucleotide sequence ID" value="XM_026904917.3"/>
</dbReference>
<proteinExistence type="inferred from homology"/>
<evidence type="ECO:0000256" key="3">
    <source>
        <dbReference type="ARBA" id="ARBA00022525"/>
    </source>
</evidence>
<dbReference type="Gene3D" id="2.60.40.770">
    <property type="match status" value="1"/>
</dbReference>
<organism evidence="6 7">
    <name type="scientific">Galleria mellonella</name>
    <name type="common">Greater wax moth</name>
    <dbReference type="NCBI Taxonomy" id="7137"/>
    <lineage>
        <taxon>Eukaryota</taxon>
        <taxon>Metazoa</taxon>
        <taxon>Ecdysozoa</taxon>
        <taxon>Arthropoda</taxon>
        <taxon>Hexapoda</taxon>
        <taxon>Insecta</taxon>
        <taxon>Pterygota</taxon>
        <taxon>Neoptera</taxon>
        <taxon>Endopterygota</taxon>
        <taxon>Lepidoptera</taxon>
        <taxon>Glossata</taxon>
        <taxon>Ditrysia</taxon>
        <taxon>Pyraloidea</taxon>
        <taxon>Pyralidae</taxon>
        <taxon>Galleriinae</taxon>
        <taxon>Galleria</taxon>
    </lineage>
</organism>
<evidence type="ECO:0000313" key="7">
    <source>
        <dbReference type="RefSeq" id="XP_026760718.2"/>
    </source>
</evidence>
<gene>
    <name evidence="7" type="primary">LOC113519736</name>
</gene>
<reference evidence="7" key="1">
    <citation type="submission" date="2025-08" db="UniProtKB">
        <authorList>
            <consortium name="RefSeq"/>
        </authorList>
    </citation>
    <scope>IDENTIFICATION</scope>
    <source>
        <tissue evidence="7">Whole larvae</tissue>
    </source>
</reference>
<comment type="subcellular location">
    <subcellularLocation>
        <location evidence="1">Secreted</location>
    </subcellularLocation>
</comment>
<dbReference type="KEGG" id="gmw:113519736"/>
<dbReference type="GeneID" id="113519736"/>
<dbReference type="InParanoid" id="A0A6J1WWI8"/>
<dbReference type="PANTHER" id="PTHR11306">
    <property type="entry name" value="NIEMANN PICK TYPE C2 PROTEIN NPC2-RELATED"/>
    <property type="match status" value="1"/>
</dbReference>
<evidence type="ECO:0000256" key="2">
    <source>
        <dbReference type="ARBA" id="ARBA00006370"/>
    </source>
</evidence>
<keyword evidence="6" id="KW-1185">Reference proteome</keyword>
<keyword evidence="3" id="KW-0964">Secreted</keyword>
<feature type="domain" description="MD-2-related lipid-recognition" evidence="5">
    <location>
        <begin position="23"/>
        <end position="153"/>
    </location>
</feature>
<dbReference type="InterPro" id="IPR003172">
    <property type="entry name" value="ML_dom"/>
</dbReference>
<keyword evidence="4" id="KW-0732">Signal</keyword>
<dbReference type="GO" id="GO:0005576">
    <property type="term" value="C:extracellular region"/>
    <property type="evidence" value="ECO:0007669"/>
    <property type="project" value="UniProtKB-SubCell"/>
</dbReference>
<evidence type="ECO:0000259" key="5">
    <source>
        <dbReference type="SMART" id="SM00737"/>
    </source>
</evidence>
<dbReference type="InterPro" id="IPR039670">
    <property type="entry name" value="NPC2-like"/>
</dbReference>
<feature type="chain" id="PRO_5046295857" evidence="4">
    <location>
        <begin position="21"/>
        <end position="156"/>
    </location>
</feature>
<dbReference type="FunCoup" id="A0A6J1WWI8">
    <property type="interactions" value="139"/>
</dbReference>